<evidence type="ECO:0000256" key="3">
    <source>
        <dbReference type="ARBA" id="ARBA00022801"/>
    </source>
</evidence>
<organism evidence="6 7">
    <name type="scientific">Ahniella affigens</name>
    <dbReference type="NCBI Taxonomy" id="2021234"/>
    <lineage>
        <taxon>Bacteria</taxon>
        <taxon>Pseudomonadati</taxon>
        <taxon>Pseudomonadota</taxon>
        <taxon>Gammaproteobacteria</taxon>
        <taxon>Lysobacterales</taxon>
        <taxon>Rhodanobacteraceae</taxon>
        <taxon>Ahniella</taxon>
    </lineage>
</organism>
<sequence>MSALQFVPALVNAHSHAFQRAMAGLTEALVNPEDSFWTWRELMYQFAGKIGPDELEAIATQLYIELLKAGYTSVCEFHYLHHQPDGTPYADPAEMSRALIRAAARSGIRLVLLPTLYMTRGFDGGPLAPRQQRFGHSLDAYLRLVDSLRQVPGLQVGMALHSLRAVPADAMQTLLETDLAKTGPIHIHIAEQVAEVDECLERRGARPVAWLLDHAPVDARWTLVHATHLSAAEITRLAATGANVAICPSTEANLGDGLFPLAEFLGQGGAFSIGTDSHVSTSVVEELRWLEYGQRLQRRRRNVAADASNPQVGRNLFERAYRGGMQAAGLSSMNDTVTVDANAVELVGASAAEQLDAYVFAGNRNLIQNVTVDGRLVIENGQHAEQEAVAAAYRDVIRRIRA</sequence>
<dbReference type="Gene3D" id="3.20.20.140">
    <property type="entry name" value="Metal-dependent hydrolases"/>
    <property type="match status" value="1"/>
</dbReference>
<dbReference type="GO" id="GO:0046872">
    <property type="term" value="F:metal ion binding"/>
    <property type="evidence" value="ECO:0007669"/>
    <property type="project" value="UniProtKB-KW"/>
</dbReference>
<dbReference type="OrthoDB" id="9796020at2"/>
<evidence type="ECO:0000259" key="5">
    <source>
        <dbReference type="Pfam" id="PF01979"/>
    </source>
</evidence>
<dbReference type="InterPro" id="IPR010252">
    <property type="entry name" value="HutF"/>
</dbReference>
<reference evidence="6 7" key="2">
    <citation type="submission" date="2018-03" db="EMBL/GenBank/DDBJ databases">
        <authorList>
            <person name="Keele B.F."/>
        </authorList>
    </citation>
    <scope>NUCLEOTIDE SEQUENCE [LARGE SCALE GENOMIC DNA]</scope>
    <source>
        <strain evidence="6 7">D13</strain>
    </source>
</reference>
<dbReference type="Gene3D" id="2.30.40.10">
    <property type="entry name" value="Urease, subunit C, domain 1"/>
    <property type="match status" value="1"/>
</dbReference>
<dbReference type="AlphaFoldDB" id="A0A2P1PP65"/>
<gene>
    <name evidence="6" type="ORF">C7S18_05160</name>
</gene>
<reference evidence="6 7" key="1">
    <citation type="submission" date="2018-03" db="EMBL/GenBank/DDBJ databases">
        <title>Ahniella affigens gen. nov., sp. nov., a gammaproteobacterium isolated from sandy soil near a stream.</title>
        <authorList>
            <person name="Ko Y."/>
            <person name="Kim J.-H."/>
        </authorList>
    </citation>
    <scope>NUCLEOTIDE SEQUENCE [LARGE SCALE GENOMIC DNA]</scope>
    <source>
        <strain evidence="6 7">D13</strain>
    </source>
</reference>
<dbReference type="PANTHER" id="PTHR11271">
    <property type="entry name" value="GUANINE DEAMINASE"/>
    <property type="match status" value="1"/>
</dbReference>
<evidence type="ECO:0000256" key="1">
    <source>
        <dbReference type="ARBA" id="ARBA00001947"/>
    </source>
</evidence>
<dbReference type="Proteomes" id="UP000241074">
    <property type="component" value="Chromosome"/>
</dbReference>
<dbReference type="PANTHER" id="PTHR11271:SF48">
    <property type="entry name" value="AMIDOHYDROLASE-RELATED DOMAIN-CONTAINING PROTEIN"/>
    <property type="match status" value="1"/>
</dbReference>
<dbReference type="NCBIfam" id="NF006684">
    <property type="entry name" value="PRK09229.1-5"/>
    <property type="match status" value="1"/>
</dbReference>
<keyword evidence="2" id="KW-0479">Metal-binding</keyword>
<comment type="cofactor">
    <cofactor evidence="1">
        <name>Zn(2+)</name>
        <dbReference type="ChEBI" id="CHEBI:29105"/>
    </cofactor>
</comment>
<dbReference type="RefSeq" id="WP_106890555.1">
    <property type="nucleotide sequence ID" value="NZ_CP027860.1"/>
</dbReference>
<dbReference type="NCBIfam" id="NF006681">
    <property type="entry name" value="PRK09229.1-2"/>
    <property type="match status" value="1"/>
</dbReference>
<dbReference type="InterPro" id="IPR006680">
    <property type="entry name" value="Amidohydro-rel"/>
</dbReference>
<evidence type="ECO:0000256" key="2">
    <source>
        <dbReference type="ARBA" id="ARBA00022723"/>
    </source>
</evidence>
<keyword evidence="3" id="KW-0378">Hydrolase</keyword>
<proteinExistence type="predicted"/>
<feature type="domain" description="Amidohydrolase-related" evidence="5">
    <location>
        <begin position="7"/>
        <end position="295"/>
    </location>
</feature>
<protein>
    <submittedName>
        <fullName evidence="6">Formimidoylglutamate deiminase</fullName>
    </submittedName>
</protein>
<dbReference type="KEGG" id="xba:C7S18_05160"/>
<dbReference type="SUPFAM" id="SSF51556">
    <property type="entry name" value="Metallo-dependent hydrolases"/>
    <property type="match status" value="1"/>
</dbReference>
<dbReference type="GO" id="GO:0019239">
    <property type="term" value="F:deaminase activity"/>
    <property type="evidence" value="ECO:0007669"/>
    <property type="project" value="TreeGrafter"/>
</dbReference>
<evidence type="ECO:0000313" key="7">
    <source>
        <dbReference type="Proteomes" id="UP000241074"/>
    </source>
</evidence>
<name>A0A2P1PP65_9GAMM</name>
<keyword evidence="7" id="KW-1185">Reference proteome</keyword>
<evidence type="ECO:0000256" key="4">
    <source>
        <dbReference type="ARBA" id="ARBA00022833"/>
    </source>
</evidence>
<dbReference type="Pfam" id="PF01979">
    <property type="entry name" value="Amidohydro_1"/>
    <property type="match status" value="1"/>
</dbReference>
<dbReference type="InterPro" id="IPR011059">
    <property type="entry name" value="Metal-dep_hydrolase_composite"/>
</dbReference>
<dbReference type="GO" id="GO:0005829">
    <property type="term" value="C:cytosol"/>
    <property type="evidence" value="ECO:0007669"/>
    <property type="project" value="TreeGrafter"/>
</dbReference>
<dbReference type="NCBIfam" id="TIGR02022">
    <property type="entry name" value="hutF"/>
    <property type="match status" value="1"/>
</dbReference>
<keyword evidence="4" id="KW-0862">Zinc</keyword>
<accession>A0A2P1PP65</accession>
<dbReference type="EMBL" id="CP027860">
    <property type="protein sequence ID" value="AVP96627.1"/>
    <property type="molecule type" value="Genomic_DNA"/>
</dbReference>
<dbReference type="InterPro" id="IPR051607">
    <property type="entry name" value="Metallo-dep_hydrolases"/>
</dbReference>
<dbReference type="InterPro" id="IPR032466">
    <property type="entry name" value="Metal_Hydrolase"/>
</dbReference>
<evidence type="ECO:0000313" key="6">
    <source>
        <dbReference type="EMBL" id="AVP96627.1"/>
    </source>
</evidence>